<dbReference type="InterPro" id="IPR004509">
    <property type="entry name" value="Competence_ComEA_HhH"/>
</dbReference>
<dbReference type="InterPro" id="IPR003583">
    <property type="entry name" value="Hlx-hairpin-Hlx_DNA-bd_motif"/>
</dbReference>
<dbReference type="GO" id="GO:0006281">
    <property type="term" value="P:DNA repair"/>
    <property type="evidence" value="ECO:0007669"/>
    <property type="project" value="InterPro"/>
</dbReference>
<dbReference type="AlphaFoldDB" id="A0A4U0ELV5"/>
<dbReference type="Gene3D" id="3.10.560.10">
    <property type="entry name" value="Outer membrane lipoprotein wza domain like"/>
    <property type="match status" value="1"/>
</dbReference>
<dbReference type="GO" id="GO:0015627">
    <property type="term" value="C:type II protein secretion system complex"/>
    <property type="evidence" value="ECO:0007669"/>
    <property type="project" value="TreeGrafter"/>
</dbReference>
<gene>
    <name evidence="1" type="primary">comEA</name>
    <name evidence="1" type="ORF">NCTC12204_01243</name>
</gene>
<evidence type="ECO:0000313" key="2">
    <source>
        <dbReference type="Proteomes" id="UP000352698"/>
    </source>
</evidence>
<dbReference type="InterPro" id="IPR019554">
    <property type="entry name" value="Soluble_ligand-bd"/>
</dbReference>
<evidence type="ECO:0000313" key="1">
    <source>
        <dbReference type="EMBL" id="VTQ63378.1"/>
    </source>
</evidence>
<accession>A0A4U0ELV5</accession>
<proteinExistence type="predicted"/>
<dbReference type="Gene3D" id="1.10.150.310">
    <property type="entry name" value="Tex RuvX-like domain-like"/>
    <property type="match status" value="1"/>
</dbReference>
<dbReference type="Pfam" id="PF10531">
    <property type="entry name" value="SLBB"/>
    <property type="match status" value="1"/>
</dbReference>
<dbReference type="GO" id="GO:0015628">
    <property type="term" value="P:protein secretion by the type II secretion system"/>
    <property type="evidence" value="ECO:0007669"/>
    <property type="project" value="TreeGrafter"/>
</dbReference>
<dbReference type="RefSeq" id="WP_010737460.1">
    <property type="nucleotide sequence ID" value="NZ_AP027299.1"/>
</dbReference>
<dbReference type="SMART" id="SM00278">
    <property type="entry name" value="HhH1"/>
    <property type="match status" value="2"/>
</dbReference>
<dbReference type="InterPro" id="IPR051675">
    <property type="entry name" value="Endo/Exo/Phosphatase_dom_1"/>
</dbReference>
<dbReference type="PANTHER" id="PTHR21180">
    <property type="entry name" value="ENDONUCLEASE/EXONUCLEASE/PHOSPHATASE FAMILY DOMAIN-CONTAINING PROTEIN 1"/>
    <property type="match status" value="1"/>
</dbReference>
<name>A0A4U0ELV5_ENTHR</name>
<dbReference type="GO" id="GO:0003677">
    <property type="term" value="F:DNA binding"/>
    <property type="evidence" value="ECO:0007669"/>
    <property type="project" value="InterPro"/>
</dbReference>
<protein>
    <submittedName>
        <fullName evidence="1">ComE operon protein 1</fullName>
    </submittedName>
</protein>
<dbReference type="EMBL" id="CABEEP010000001">
    <property type="protein sequence ID" value="VTQ63378.1"/>
    <property type="molecule type" value="Genomic_DNA"/>
</dbReference>
<dbReference type="SUPFAM" id="SSF47781">
    <property type="entry name" value="RuvA domain 2-like"/>
    <property type="match status" value="1"/>
</dbReference>
<sequence length="231" mass="25706">MSEEWKNKRKRFYTTNFSSPKFVIGGIFGIIGVIILGGMMVHFFSQSSKKDQLFLTNQSIEAPEKNSSETKPIDETVSTSTRSVIYVDVKGAVKQPGMYAFVAEDRVFDVIQKAGGLTESADEKQINFAAKITDQQMLYVPEVGEEIPESSNASLATLDSVDTNPDRVHLNTADLSQLQQIPGIGEKKAREIIQYRQDNGSFKSIDELQEIDGIGQKTVEKIKNFVTITIE</sequence>
<organism evidence="1 2">
    <name type="scientific">Enterococcus hirae</name>
    <dbReference type="NCBI Taxonomy" id="1354"/>
    <lineage>
        <taxon>Bacteria</taxon>
        <taxon>Bacillati</taxon>
        <taxon>Bacillota</taxon>
        <taxon>Bacilli</taxon>
        <taxon>Lactobacillales</taxon>
        <taxon>Enterococcaceae</taxon>
        <taxon>Enterococcus</taxon>
    </lineage>
</organism>
<dbReference type="InterPro" id="IPR010994">
    <property type="entry name" value="RuvA_2-like"/>
</dbReference>
<dbReference type="PANTHER" id="PTHR21180:SF32">
    <property type="entry name" value="ENDONUCLEASE_EXONUCLEASE_PHOSPHATASE FAMILY DOMAIN-CONTAINING PROTEIN 1"/>
    <property type="match status" value="1"/>
</dbReference>
<dbReference type="NCBIfam" id="TIGR00426">
    <property type="entry name" value="competence protein ComEA helix-hairpin-helix repeat region"/>
    <property type="match status" value="1"/>
</dbReference>
<dbReference type="Pfam" id="PF12836">
    <property type="entry name" value="HHH_3"/>
    <property type="match status" value="1"/>
</dbReference>
<comment type="caution">
    <text evidence="1">The sequence shown here is derived from an EMBL/GenBank/DDBJ whole genome shotgun (WGS) entry which is preliminary data.</text>
</comment>
<reference evidence="1 2" key="1">
    <citation type="submission" date="2019-05" db="EMBL/GenBank/DDBJ databases">
        <authorList>
            <consortium name="Pathogen Informatics"/>
        </authorList>
    </citation>
    <scope>NUCLEOTIDE SEQUENCE [LARGE SCALE GENOMIC DNA]</scope>
    <source>
        <strain evidence="1 2">NCTC12204</strain>
    </source>
</reference>
<dbReference type="Proteomes" id="UP000352698">
    <property type="component" value="Unassembled WGS sequence"/>
</dbReference>